<reference evidence="1" key="1">
    <citation type="journal article" date="2020" name="mSystems">
        <title>Genome- and Community-Level Interaction Insights into Carbon Utilization and Element Cycling Functions of Hydrothermarchaeota in Hydrothermal Sediment.</title>
        <authorList>
            <person name="Zhou Z."/>
            <person name="Liu Y."/>
            <person name="Xu W."/>
            <person name="Pan J."/>
            <person name="Luo Z.H."/>
            <person name="Li M."/>
        </authorList>
    </citation>
    <scope>NUCLEOTIDE SEQUENCE [LARGE SCALE GENOMIC DNA]</scope>
    <source>
        <strain evidence="1">HyVt-443</strain>
    </source>
</reference>
<sequence>MTIEEFTTLLQPVTGAIRGRAVDDTLAGLLKRDFPPGGATFDAIEQACHDGIAAGWMCNHGAPGRRYGRVIEAGEATAGLSVDVVELIDIVGPHHRHPTGEICMVMPVTAGARFDGHGRGWCVYPPGSAHHPTVTGGEAVVLYMLPGGEIEFTGQ</sequence>
<accession>A0A831RNB4</accession>
<dbReference type="InterPro" id="IPR032345">
    <property type="entry name" value="PnbB"/>
</dbReference>
<name>A0A831RNB4_9GAMM</name>
<dbReference type="Pfam" id="PF16155">
    <property type="entry name" value="PnbB"/>
    <property type="match status" value="1"/>
</dbReference>
<dbReference type="EMBL" id="DRKP01000110">
    <property type="protein sequence ID" value="HEB96658.1"/>
    <property type="molecule type" value="Genomic_DNA"/>
</dbReference>
<gene>
    <name evidence="1" type="ORF">ENI96_09555</name>
</gene>
<comment type="caution">
    <text evidence="1">The sequence shown here is derived from an EMBL/GenBank/DDBJ whole genome shotgun (WGS) entry which is preliminary data.</text>
</comment>
<protein>
    <submittedName>
        <fullName evidence="1">DUF4863 family protein</fullName>
    </submittedName>
</protein>
<evidence type="ECO:0000313" key="1">
    <source>
        <dbReference type="EMBL" id="HEB96658.1"/>
    </source>
</evidence>
<organism evidence="1">
    <name type="scientific">Sedimenticola thiotaurini</name>
    <dbReference type="NCBI Taxonomy" id="1543721"/>
    <lineage>
        <taxon>Bacteria</taxon>
        <taxon>Pseudomonadati</taxon>
        <taxon>Pseudomonadota</taxon>
        <taxon>Gammaproteobacteria</taxon>
        <taxon>Chromatiales</taxon>
        <taxon>Sedimenticolaceae</taxon>
        <taxon>Sedimenticola</taxon>
    </lineage>
</organism>
<dbReference type="Proteomes" id="UP000886251">
    <property type="component" value="Unassembled WGS sequence"/>
</dbReference>
<dbReference type="AlphaFoldDB" id="A0A831RNB4"/>
<proteinExistence type="predicted"/>